<name>A0A1G9R9K0_9BACT</name>
<feature type="transmembrane region" description="Helical" evidence="1">
    <location>
        <begin position="418"/>
        <end position="443"/>
    </location>
</feature>
<sequence length="444" mass="45648">MLLLLLLLCVAFIVVTTTRLQLHPFLALIGASLLFGLLSGMPPDQVVAAINQGFGDTLGKIGLIIIAGTIIGVFLERSGGAFRLAEKILNGIGHRHVATAMALIGYVVAIPVFSDSGFVILAPLNKALSARAKVSLAGTAVALGLGLSTAHALIPPTPGPIAAAGILEADLGLVILLSLPVSLVALCCGWLFATRVAARTYIDPNPDMTEAEIGERLQHAPSSLKSLLPILVPLVLIVGRSVAALPSQPLGASSFVDVLLFVGDPVVALLIGMALAFLLPRRLEKAMLSPQGWVGRGLLDAALILLITGAGGAFGRVLQNSGIADVIGGALSGMSLGIWLPFILAAGIKSAQGSSTVSIITTASIVAPLLATLGYDSDVARALVVLAIGAGALVVSHANDSFFWIFTQMSNMTVRHGFRFQTVGTLILGVSAALIVWVLAAVMV</sequence>
<feature type="transmembrane region" description="Helical" evidence="1">
    <location>
        <begin position="95"/>
        <end position="122"/>
    </location>
</feature>
<dbReference type="GO" id="GO:0015128">
    <property type="term" value="F:gluconate transmembrane transporter activity"/>
    <property type="evidence" value="ECO:0007669"/>
    <property type="project" value="InterPro"/>
</dbReference>
<dbReference type="NCBIfam" id="TIGR00791">
    <property type="entry name" value="gntP"/>
    <property type="match status" value="1"/>
</dbReference>
<dbReference type="PANTHER" id="PTHR30354:SF11">
    <property type="entry name" value="PERMEASE"/>
    <property type="match status" value="1"/>
</dbReference>
<dbReference type="EMBL" id="FNFO01000011">
    <property type="protein sequence ID" value="SDM19075.1"/>
    <property type="molecule type" value="Genomic_DNA"/>
</dbReference>
<dbReference type="GO" id="GO:0005886">
    <property type="term" value="C:plasma membrane"/>
    <property type="evidence" value="ECO:0007669"/>
    <property type="project" value="TreeGrafter"/>
</dbReference>
<feature type="transmembrane region" description="Helical" evidence="1">
    <location>
        <begin position="226"/>
        <end position="246"/>
    </location>
</feature>
<dbReference type="Proteomes" id="UP000198510">
    <property type="component" value="Unassembled WGS sequence"/>
</dbReference>
<proteinExistence type="predicted"/>
<dbReference type="InterPro" id="IPR003474">
    <property type="entry name" value="Glcn_transporter"/>
</dbReference>
<feature type="transmembrane region" description="Helical" evidence="1">
    <location>
        <begin position="298"/>
        <end position="317"/>
    </location>
</feature>
<feature type="transmembrane region" description="Helical" evidence="1">
    <location>
        <begin position="381"/>
        <end position="406"/>
    </location>
</feature>
<dbReference type="Pfam" id="PF02447">
    <property type="entry name" value="GntP_permease"/>
    <property type="match status" value="1"/>
</dbReference>
<feature type="transmembrane region" description="Helical" evidence="1">
    <location>
        <begin position="356"/>
        <end position="375"/>
    </location>
</feature>
<feature type="transmembrane region" description="Helical" evidence="1">
    <location>
        <begin position="134"/>
        <end position="154"/>
    </location>
</feature>
<dbReference type="PIRSF" id="PIRSF002746">
    <property type="entry name" value="Gluconate_transporter"/>
    <property type="match status" value="1"/>
</dbReference>
<organism evidence="2 3">
    <name type="scientific">Catalinimonas alkaloidigena</name>
    <dbReference type="NCBI Taxonomy" id="1075417"/>
    <lineage>
        <taxon>Bacteria</taxon>
        <taxon>Pseudomonadati</taxon>
        <taxon>Bacteroidota</taxon>
        <taxon>Cytophagia</taxon>
        <taxon>Cytophagales</taxon>
        <taxon>Catalimonadaceae</taxon>
        <taxon>Catalinimonas</taxon>
    </lineage>
</organism>
<feature type="transmembrane region" description="Helical" evidence="1">
    <location>
        <begin position="57"/>
        <end position="75"/>
    </location>
</feature>
<feature type="transmembrane region" description="Helical" evidence="1">
    <location>
        <begin position="174"/>
        <end position="193"/>
    </location>
</feature>
<protein>
    <submittedName>
        <fullName evidence="2">Gluconate:H+ symporter, GntP family</fullName>
    </submittedName>
</protein>
<evidence type="ECO:0000313" key="2">
    <source>
        <dbReference type="EMBL" id="SDM19075.1"/>
    </source>
</evidence>
<accession>A0A1G9R9K0</accession>
<keyword evidence="3" id="KW-1185">Reference proteome</keyword>
<feature type="transmembrane region" description="Helical" evidence="1">
    <location>
        <begin position="323"/>
        <end position="344"/>
    </location>
</feature>
<gene>
    <name evidence="2" type="ORF">SAMN05421823_11160</name>
</gene>
<dbReference type="RefSeq" id="WP_218127159.1">
    <property type="nucleotide sequence ID" value="NZ_FNFO01000011.1"/>
</dbReference>
<dbReference type="STRING" id="1075417.SAMN05421823_11160"/>
<dbReference type="PANTHER" id="PTHR30354">
    <property type="entry name" value="GNT FAMILY GLUCONATE TRANSPORTER"/>
    <property type="match status" value="1"/>
</dbReference>
<keyword evidence="1" id="KW-0812">Transmembrane</keyword>
<keyword evidence="1" id="KW-0472">Membrane</keyword>
<evidence type="ECO:0000256" key="1">
    <source>
        <dbReference type="SAM" id="Phobius"/>
    </source>
</evidence>
<feature type="transmembrane region" description="Helical" evidence="1">
    <location>
        <begin position="27"/>
        <end position="50"/>
    </location>
</feature>
<keyword evidence="1" id="KW-1133">Transmembrane helix</keyword>
<reference evidence="2 3" key="1">
    <citation type="submission" date="2016-10" db="EMBL/GenBank/DDBJ databases">
        <authorList>
            <person name="de Groot N.N."/>
        </authorList>
    </citation>
    <scope>NUCLEOTIDE SEQUENCE [LARGE SCALE GENOMIC DNA]</scope>
    <source>
        <strain evidence="2 3">DSM 25186</strain>
    </source>
</reference>
<evidence type="ECO:0000313" key="3">
    <source>
        <dbReference type="Proteomes" id="UP000198510"/>
    </source>
</evidence>
<dbReference type="AlphaFoldDB" id="A0A1G9R9K0"/>
<feature type="transmembrane region" description="Helical" evidence="1">
    <location>
        <begin position="258"/>
        <end position="278"/>
    </location>
</feature>